<protein>
    <submittedName>
        <fullName evidence="1">Uncharacterized protein</fullName>
    </submittedName>
</protein>
<keyword evidence="2" id="KW-1185">Reference proteome</keyword>
<proteinExistence type="predicted"/>
<reference evidence="1 2" key="1">
    <citation type="journal article" date="2018" name="Genomics">
        <title>Molecular footprints of inshore aquatic adaptation in Indo-Pacific humpback dolphin (Sousa chinensis).</title>
        <authorList>
            <person name="Ming Y."/>
            <person name="Jian J."/>
            <person name="Yu F."/>
            <person name="Yu X."/>
            <person name="Wang J."/>
            <person name="Liu W."/>
        </authorList>
    </citation>
    <scope>NUCLEOTIDE SEQUENCE [LARGE SCALE GENOMIC DNA]</scope>
    <source>
        <strain evidence="1">MY-2018</strain>
        <tissue evidence="1">Skin</tissue>
    </source>
</reference>
<feature type="non-terminal residue" evidence="1">
    <location>
        <position position="1"/>
    </location>
</feature>
<accession>A0A484GW57</accession>
<organism evidence="1 2">
    <name type="scientific">Sousa chinensis</name>
    <name type="common">Indo-pacific humpbacked dolphin</name>
    <name type="synonym">Steno chinensis</name>
    <dbReference type="NCBI Taxonomy" id="103600"/>
    <lineage>
        <taxon>Eukaryota</taxon>
        <taxon>Metazoa</taxon>
        <taxon>Chordata</taxon>
        <taxon>Craniata</taxon>
        <taxon>Vertebrata</taxon>
        <taxon>Euteleostomi</taxon>
        <taxon>Mammalia</taxon>
        <taxon>Eutheria</taxon>
        <taxon>Laurasiatheria</taxon>
        <taxon>Artiodactyla</taxon>
        <taxon>Whippomorpha</taxon>
        <taxon>Cetacea</taxon>
        <taxon>Odontoceti</taxon>
        <taxon>Delphinidae</taxon>
        <taxon>Sousa</taxon>
    </lineage>
</organism>
<gene>
    <name evidence="1" type="ORF">DBR06_SOUSAS8210065</name>
</gene>
<dbReference type="EMBL" id="QWLN02003306">
    <property type="protein sequence ID" value="TEA40137.1"/>
    <property type="molecule type" value="Genomic_DNA"/>
</dbReference>
<dbReference type="AlphaFoldDB" id="A0A484GW57"/>
<sequence length="38" mass="4480">YKNCAFVHLVYSFLHPPIELTILEQLNSKQCIKLKYNA</sequence>
<comment type="caution">
    <text evidence="1">The sequence shown here is derived from an EMBL/GenBank/DDBJ whole genome shotgun (WGS) entry which is preliminary data.</text>
</comment>
<name>A0A484GW57_SOUCH</name>
<evidence type="ECO:0000313" key="2">
    <source>
        <dbReference type="Proteomes" id="UP000295264"/>
    </source>
</evidence>
<feature type="non-terminal residue" evidence="1">
    <location>
        <position position="38"/>
    </location>
</feature>
<evidence type="ECO:0000313" key="1">
    <source>
        <dbReference type="EMBL" id="TEA40137.1"/>
    </source>
</evidence>
<dbReference type="Proteomes" id="UP000295264">
    <property type="component" value="Unassembled WGS sequence"/>
</dbReference>